<organism evidence="1 2">
    <name type="scientific">Melastoma candidum</name>
    <dbReference type="NCBI Taxonomy" id="119954"/>
    <lineage>
        <taxon>Eukaryota</taxon>
        <taxon>Viridiplantae</taxon>
        <taxon>Streptophyta</taxon>
        <taxon>Embryophyta</taxon>
        <taxon>Tracheophyta</taxon>
        <taxon>Spermatophyta</taxon>
        <taxon>Magnoliopsida</taxon>
        <taxon>eudicotyledons</taxon>
        <taxon>Gunneridae</taxon>
        <taxon>Pentapetalae</taxon>
        <taxon>rosids</taxon>
        <taxon>malvids</taxon>
        <taxon>Myrtales</taxon>
        <taxon>Melastomataceae</taxon>
        <taxon>Melastomatoideae</taxon>
        <taxon>Melastomateae</taxon>
        <taxon>Melastoma</taxon>
    </lineage>
</organism>
<dbReference type="EMBL" id="CM042882">
    <property type="protein sequence ID" value="KAI4381088.1"/>
    <property type="molecule type" value="Genomic_DNA"/>
</dbReference>
<comment type="caution">
    <text evidence="1">The sequence shown here is derived from an EMBL/GenBank/DDBJ whole genome shotgun (WGS) entry which is preliminary data.</text>
</comment>
<dbReference type="Proteomes" id="UP001057402">
    <property type="component" value="Chromosome 3"/>
</dbReference>
<gene>
    <name evidence="1" type="ORF">MLD38_007198</name>
</gene>
<keyword evidence="2" id="KW-1185">Reference proteome</keyword>
<evidence type="ECO:0000313" key="2">
    <source>
        <dbReference type="Proteomes" id="UP001057402"/>
    </source>
</evidence>
<reference evidence="2" key="1">
    <citation type="journal article" date="2023" name="Front. Plant Sci.">
        <title>Chromosomal-level genome assembly of Melastoma candidum provides insights into trichome evolution.</title>
        <authorList>
            <person name="Zhong Y."/>
            <person name="Wu W."/>
            <person name="Sun C."/>
            <person name="Zou P."/>
            <person name="Liu Y."/>
            <person name="Dai S."/>
            <person name="Zhou R."/>
        </authorList>
    </citation>
    <scope>NUCLEOTIDE SEQUENCE [LARGE SCALE GENOMIC DNA]</scope>
</reference>
<accession>A0ACB9RQ09</accession>
<protein>
    <submittedName>
        <fullName evidence="1">Uncharacterized protein</fullName>
    </submittedName>
</protein>
<evidence type="ECO:0000313" key="1">
    <source>
        <dbReference type="EMBL" id="KAI4381088.1"/>
    </source>
</evidence>
<sequence>MLLGIHIASFGRLLDNLVIAFNVLLTQATLSGFLRTRLHVKWLVGIYVPLMVLMIVFLFCFTILVSQVTSKGVDKVSVPANSHWLRKWVNNANTWNCLFDIEFCSEFFNTYWDDTPRSFNSTRLSLLQSGCCKPSYDCKLFTDVSPTDWKRTNSSVYTNPGCHTWANKPTALCYDCESREARNNWRNSRHGQKWLLLLFTSPCS</sequence>
<name>A0ACB9RQ09_9MYRT</name>
<proteinExistence type="predicted"/>